<protein>
    <submittedName>
        <fullName evidence="1">Uncharacterized protein</fullName>
    </submittedName>
</protein>
<comment type="caution">
    <text evidence="1">The sequence shown here is derived from an EMBL/GenBank/DDBJ whole genome shotgun (WGS) entry which is preliminary data.</text>
</comment>
<gene>
    <name evidence="1" type="ORF">OJ962_21505</name>
</gene>
<dbReference type="RefSeq" id="WP_202955989.1">
    <property type="nucleotide sequence ID" value="NZ_JAPCID010000033.1"/>
</dbReference>
<organism evidence="1 2">
    <name type="scientific">Solirubrobacter deserti</name>
    <dbReference type="NCBI Taxonomy" id="2282478"/>
    <lineage>
        <taxon>Bacteria</taxon>
        <taxon>Bacillati</taxon>
        <taxon>Actinomycetota</taxon>
        <taxon>Thermoleophilia</taxon>
        <taxon>Solirubrobacterales</taxon>
        <taxon>Solirubrobacteraceae</taxon>
        <taxon>Solirubrobacter</taxon>
    </lineage>
</organism>
<reference evidence="1" key="1">
    <citation type="submission" date="2022-10" db="EMBL/GenBank/DDBJ databases">
        <title>The WGS of Solirubrobacter sp. CPCC 204708.</title>
        <authorList>
            <person name="Jiang Z."/>
        </authorList>
    </citation>
    <scope>NUCLEOTIDE SEQUENCE</scope>
    <source>
        <strain evidence="1">CPCC 204708</strain>
    </source>
</reference>
<accession>A0ABT4RNH4</accession>
<sequence length="337" mass="36733">MQVVGRSSPKVSDLWFLGAKDGDGHARRTRIPDWAAFMAHLGRGLAGVPAGRPTTAVVSVPTRDFAAVFAVAAAVQRCDELSPMAPDDLAAHVEVLRNTPPKTPIKYFGPKDKVYDGRWCGFEPSPIDGQELISFQLRRNETRKLHVSHALKVRLAGEDEAGETLQARTVRTSPLLRALVGDSAALTFATTKRCDVVLVSTLAAVETEFCDEPLLPSGGPEEARSGVLQNIARVQQFRDAHRFYRAVAVPSSVEPTPAHRELAPKLAVLDGGRAFLRYRHLWPTAHKLVVLDRSTISAEDACAELAQDMAYAQPDTELAWRLVVPDGIEFVAFAEVA</sequence>
<name>A0ABT4RNH4_9ACTN</name>
<evidence type="ECO:0000313" key="2">
    <source>
        <dbReference type="Proteomes" id="UP001147700"/>
    </source>
</evidence>
<keyword evidence="2" id="KW-1185">Reference proteome</keyword>
<evidence type="ECO:0000313" key="1">
    <source>
        <dbReference type="EMBL" id="MDA0140094.1"/>
    </source>
</evidence>
<dbReference type="Proteomes" id="UP001147700">
    <property type="component" value="Unassembled WGS sequence"/>
</dbReference>
<proteinExistence type="predicted"/>
<dbReference type="EMBL" id="JAPCID010000033">
    <property type="protein sequence ID" value="MDA0140094.1"/>
    <property type="molecule type" value="Genomic_DNA"/>
</dbReference>